<dbReference type="EMBL" id="JACOGG010000032">
    <property type="protein sequence ID" value="MBC3937127.1"/>
    <property type="molecule type" value="Genomic_DNA"/>
</dbReference>
<organism evidence="1 2">
    <name type="scientific">Undibacterium rugosum</name>
    <dbReference type="NCBI Taxonomy" id="2762291"/>
    <lineage>
        <taxon>Bacteria</taxon>
        <taxon>Pseudomonadati</taxon>
        <taxon>Pseudomonadota</taxon>
        <taxon>Betaproteobacteria</taxon>
        <taxon>Burkholderiales</taxon>
        <taxon>Oxalobacteraceae</taxon>
        <taxon>Undibacterium</taxon>
    </lineage>
</organism>
<dbReference type="Gene3D" id="1.10.10.690">
    <property type="entry name" value="YidB-like"/>
    <property type="match status" value="1"/>
</dbReference>
<dbReference type="InterPro" id="IPR027405">
    <property type="entry name" value="YidB-like"/>
</dbReference>
<dbReference type="InterPro" id="IPR045372">
    <property type="entry name" value="YidB"/>
</dbReference>
<dbReference type="SUPFAM" id="SSF140804">
    <property type="entry name" value="YidB-like"/>
    <property type="match status" value="1"/>
</dbReference>
<dbReference type="Pfam" id="PF20159">
    <property type="entry name" value="YidB"/>
    <property type="match status" value="1"/>
</dbReference>
<evidence type="ECO:0000313" key="2">
    <source>
        <dbReference type="Proteomes" id="UP000612361"/>
    </source>
</evidence>
<protein>
    <submittedName>
        <fullName evidence="1">DUF937 domain-containing protein</fullName>
    </submittedName>
</protein>
<sequence length="142" mass="14070">MGLFDTALSMLGNANSAEGGGQSALIQVALGLLNQSGQGGTGGLQGLLSQFQQAGLGDVVASWVGTGQNLPISAEQIQQVLGNGQLAQLAESAGIPHDGIAGQLANMLPGLIDHLTPNGEVPEAGKIDASSVLQGLGSLFGK</sequence>
<dbReference type="RefSeq" id="WP_186882637.1">
    <property type="nucleotide sequence ID" value="NZ_JACOGG010000032.1"/>
</dbReference>
<dbReference type="AlphaFoldDB" id="A0A923I4R3"/>
<comment type="caution">
    <text evidence="1">The sequence shown here is derived from an EMBL/GenBank/DDBJ whole genome shotgun (WGS) entry which is preliminary data.</text>
</comment>
<dbReference type="Proteomes" id="UP000612361">
    <property type="component" value="Unassembled WGS sequence"/>
</dbReference>
<gene>
    <name evidence="1" type="ORF">H8K47_17355</name>
</gene>
<keyword evidence="2" id="KW-1185">Reference proteome</keyword>
<proteinExistence type="predicted"/>
<name>A0A923I4R3_9BURK</name>
<accession>A0A923I4R3</accession>
<reference evidence="1" key="1">
    <citation type="submission" date="2020-08" db="EMBL/GenBank/DDBJ databases">
        <title>Novel species isolated from subtropical streams in China.</title>
        <authorList>
            <person name="Lu H."/>
        </authorList>
    </citation>
    <scope>NUCLEOTIDE SEQUENCE</scope>
    <source>
        <strain evidence="1">CY7W</strain>
    </source>
</reference>
<evidence type="ECO:0000313" key="1">
    <source>
        <dbReference type="EMBL" id="MBC3937127.1"/>
    </source>
</evidence>